<dbReference type="EC" id="2.7.1.148" evidence="6"/>
<dbReference type="InterPro" id="IPR014721">
    <property type="entry name" value="Ribsml_uS5_D2-typ_fold_subgr"/>
</dbReference>
<organism evidence="6">
    <name type="scientific">hydrothermal vent metagenome</name>
    <dbReference type="NCBI Taxonomy" id="652676"/>
    <lineage>
        <taxon>unclassified sequences</taxon>
        <taxon>metagenomes</taxon>
        <taxon>ecological metagenomes</taxon>
    </lineage>
</organism>
<dbReference type="InterPro" id="IPR004424">
    <property type="entry name" value="IspE"/>
</dbReference>
<dbReference type="PIRSF" id="PIRSF010376">
    <property type="entry name" value="IspE"/>
    <property type="match status" value="1"/>
</dbReference>
<dbReference type="AlphaFoldDB" id="A0A1W1DCZ0"/>
<accession>A0A1W1DCZ0</accession>
<gene>
    <name evidence="6" type="ORF">MNB_SUP05-11-572</name>
</gene>
<dbReference type="InterPro" id="IPR036554">
    <property type="entry name" value="GHMP_kinase_C_sf"/>
</dbReference>
<dbReference type="SUPFAM" id="SSF54211">
    <property type="entry name" value="Ribosomal protein S5 domain 2-like"/>
    <property type="match status" value="1"/>
</dbReference>
<sequence length="285" mass="30936">MSNTWHSPAKINLFLHINSKREDGYHNLQSIFQLLDYCDELSFNIRQDGVIARTSGNEAVPEDQDLIIRAAKALQTATSTKLGADISVVKNIPAGGGLGGGSSNAATTLIALNQLWNTGYSKQKLSTIGLVLGADVPIFIAGQSAWAEGVGEILTPMQLPKHCFLVVSINKHISTKEIFLHKALTMTSQIGKMSDFSELINPHNDCLEAAIDLEGEILEALTHLESSENHLYQPRMTGTGSCVFVEFKHEKDALVALDNLPKQWSGFVAQALNTSPAFNLAVKQP</sequence>
<evidence type="ECO:0000256" key="3">
    <source>
        <dbReference type="ARBA" id="ARBA00022777"/>
    </source>
</evidence>
<evidence type="ECO:0000256" key="1">
    <source>
        <dbReference type="ARBA" id="ARBA00022679"/>
    </source>
</evidence>
<dbReference type="HAMAP" id="MF_00061">
    <property type="entry name" value="IspE"/>
    <property type="match status" value="1"/>
</dbReference>
<protein>
    <submittedName>
        <fullName evidence="6">4-diphosphocytidyl-2-C-methyl-D-erythritol kinase</fullName>
        <ecNumber evidence="6">2.7.1.148</ecNumber>
    </submittedName>
</protein>
<dbReference type="InterPro" id="IPR006204">
    <property type="entry name" value="GHMP_kinase_N_dom"/>
</dbReference>
<dbReference type="GO" id="GO:0050515">
    <property type="term" value="F:4-(cytidine 5'-diphospho)-2-C-methyl-D-erythritol kinase activity"/>
    <property type="evidence" value="ECO:0007669"/>
    <property type="project" value="UniProtKB-EC"/>
</dbReference>
<dbReference type="SUPFAM" id="SSF55060">
    <property type="entry name" value="GHMP Kinase, C-terminal domain"/>
    <property type="match status" value="1"/>
</dbReference>
<dbReference type="EMBL" id="FPHS01000086">
    <property type="protein sequence ID" value="SFV79005.1"/>
    <property type="molecule type" value="Genomic_DNA"/>
</dbReference>
<dbReference type="NCBIfam" id="TIGR00154">
    <property type="entry name" value="ispE"/>
    <property type="match status" value="1"/>
</dbReference>
<reference evidence="6" key="1">
    <citation type="submission" date="2016-10" db="EMBL/GenBank/DDBJ databases">
        <authorList>
            <person name="de Groot N.N."/>
        </authorList>
    </citation>
    <scope>NUCLEOTIDE SEQUENCE</scope>
</reference>
<evidence type="ECO:0000256" key="2">
    <source>
        <dbReference type="ARBA" id="ARBA00022741"/>
    </source>
</evidence>
<dbReference type="Gene3D" id="3.30.70.890">
    <property type="entry name" value="GHMP kinase, C-terminal domain"/>
    <property type="match status" value="1"/>
</dbReference>
<dbReference type="Gene3D" id="3.30.230.10">
    <property type="match status" value="1"/>
</dbReference>
<keyword evidence="4" id="KW-0067">ATP-binding</keyword>
<evidence type="ECO:0000259" key="5">
    <source>
        <dbReference type="Pfam" id="PF00288"/>
    </source>
</evidence>
<dbReference type="PANTHER" id="PTHR43527">
    <property type="entry name" value="4-DIPHOSPHOCYTIDYL-2-C-METHYL-D-ERYTHRITOL KINASE, CHLOROPLASTIC"/>
    <property type="match status" value="1"/>
</dbReference>
<evidence type="ECO:0000313" key="6">
    <source>
        <dbReference type="EMBL" id="SFV79005.1"/>
    </source>
</evidence>
<dbReference type="GO" id="GO:0016114">
    <property type="term" value="P:terpenoid biosynthetic process"/>
    <property type="evidence" value="ECO:0007669"/>
    <property type="project" value="InterPro"/>
</dbReference>
<name>A0A1W1DCZ0_9ZZZZ</name>
<dbReference type="Pfam" id="PF00288">
    <property type="entry name" value="GHMP_kinases_N"/>
    <property type="match status" value="1"/>
</dbReference>
<proteinExistence type="inferred from homology"/>
<evidence type="ECO:0000256" key="4">
    <source>
        <dbReference type="ARBA" id="ARBA00022840"/>
    </source>
</evidence>
<keyword evidence="1 6" id="KW-0808">Transferase</keyword>
<feature type="domain" description="GHMP kinase N-terminal" evidence="5">
    <location>
        <begin position="66"/>
        <end position="142"/>
    </location>
</feature>
<dbReference type="GO" id="GO:0005524">
    <property type="term" value="F:ATP binding"/>
    <property type="evidence" value="ECO:0007669"/>
    <property type="project" value="UniProtKB-KW"/>
</dbReference>
<keyword evidence="3 6" id="KW-0418">Kinase</keyword>
<keyword evidence="2" id="KW-0547">Nucleotide-binding</keyword>
<dbReference type="InterPro" id="IPR020568">
    <property type="entry name" value="Ribosomal_Su5_D2-typ_SF"/>
</dbReference>
<dbReference type="PANTHER" id="PTHR43527:SF2">
    <property type="entry name" value="4-DIPHOSPHOCYTIDYL-2-C-METHYL-D-ERYTHRITOL KINASE, CHLOROPLASTIC"/>
    <property type="match status" value="1"/>
</dbReference>